<feature type="domain" description="RRM" evidence="4">
    <location>
        <begin position="251"/>
        <end position="336"/>
    </location>
</feature>
<dbReference type="Gene3D" id="3.30.70.330">
    <property type="match status" value="2"/>
</dbReference>
<dbReference type="GO" id="GO:0005737">
    <property type="term" value="C:cytoplasm"/>
    <property type="evidence" value="ECO:0007669"/>
    <property type="project" value="TreeGrafter"/>
</dbReference>
<dbReference type="OrthoDB" id="1049195at2759"/>
<dbReference type="PROSITE" id="PS50102">
    <property type="entry name" value="RRM"/>
    <property type="match status" value="1"/>
</dbReference>
<dbReference type="InterPro" id="IPR012677">
    <property type="entry name" value="Nucleotide-bd_a/b_plait_sf"/>
</dbReference>
<evidence type="ECO:0000256" key="2">
    <source>
        <dbReference type="PROSITE-ProRule" id="PRU00176"/>
    </source>
</evidence>
<feature type="compositionally biased region" description="Polar residues" evidence="3">
    <location>
        <begin position="219"/>
        <end position="231"/>
    </location>
</feature>
<dbReference type="GeneID" id="54333032"/>
<dbReference type="RefSeq" id="XP_033422923.1">
    <property type="nucleotide sequence ID" value="XM_033574905.1"/>
</dbReference>
<dbReference type="InterPro" id="IPR000504">
    <property type="entry name" value="RRM_dom"/>
</dbReference>
<name>A0A5M9M9T8_9EURO</name>
<dbReference type="PANTHER" id="PTHR23003:SF60">
    <property type="entry name" value="RNA BINDING PROTEIN (AFU_ORTHOLOGUE AFUA_1G02950)"/>
    <property type="match status" value="1"/>
</dbReference>
<dbReference type="VEuPathDB" id="FungiDB:EYZ11_003202"/>
<evidence type="ECO:0000313" key="6">
    <source>
        <dbReference type="Proteomes" id="UP000324241"/>
    </source>
</evidence>
<feature type="region of interest" description="Disordered" evidence="3">
    <location>
        <begin position="219"/>
        <end position="243"/>
    </location>
</feature>
<dbReference type="VEuPathDB" id="FungiDB:EYZ11_003211"/>
<dbReference type="SMART" id="SM00360">
    <property type="entry name" value="RRM"/>
    <property type="match status" value="2"/>
</dbReference>
<evidence type="ECO:0000259" key="4">
    <source>
        <dbReference type="PROSITE" id="PS50102"/>
    </source>
</evidence>
<dbReference type="InterPro" id="IPR050374">
    <property type="entry name" value="RRT5_SRSF_SR"/>
</dbReference>
<dbReference type="GO" id="GO:1990904">
    <property type="term" value="C:ribonucleoprotein complex"/>
    <property type="evidence" value="ECO:0007669"/>
    <property type="project" value="TreeGrafter"/>
</dbReference>
<keyword evidence="1 2" id="KW-0694">RNA-binding</keyword>
<evidence type="ECO:0000256" key="3">
    <source>
        <dbReference type="SAM" id="MobiDB-lite"/>
    </source>
</evidence>
<dbReference type="SUPFAM" id="SSF54928">
    <property type="entry name" value="RNA-binding domain, RBD"/>
    <property type="match status" value="2"/>
</dbReference>
<gene>
    <name evidence="5" type="ORF">ATNIH1004_010330</name>
</gene>
<accession>A0A5M9M9T8</accession>
<dbReference type="AlphaFoldDB" id="A0A5M9M9T8"/>
<evidence type="ECO:0000256" key="1">
    <source>
        <dbReference type="ARBA" id="ARBA00022884"/>
    </source>
</evidence>
<dbReference type="GO" id="GO:0005634">
    <property type="term" value="C:nucleus"/>
    <property type="evidence" value="ECO:0007669"/>
    <property type="project" value="TreeGrafter"/>
</dbReference>
<dbReference type="CDD" id="cd00590">
    <property type="entry name" value="RRM_SF"/>
    <property type="match status" value="1"/>
</dbReference>
<evidence type="ECO:0000313" key="5">
    <source>
        <dbReference type="EMBL" id="KAA8643561.1"/>
    </source>
</evidence>
<comment type="caution">
    <text evidence="5">The sequence shown here is derived from an EMBL/GenBank/DDBJ whole genome shotgun (WGS) entry which is preliminary data.</text>
</comment>
<dbReference type="InterPro" id="IPR035979">
    <property type="entry name" value="RBD_domain_sf"/>
</dbReference>
<dbReference type="EMBL" id="QUQM01000005">
    <property type="protein sequence ID" value="KAA8643561.1"/>
    <property type="molecule type" value="Genomic_DNA"/>
</dbReference>
<dbReference type="Pfam" id="PF00076">
    <property type="entry name" value="RRM_1"/>
    <property type="match status" value="1"/>
</dbReference>
<organism evidence="5 6">
    <name type="scientific">Aspergillus tanneri</name>
    <dbReference type="NCBI Taxonomy" id="1220188"/>
    <lineage>
        <taxon>Eukaryota</taxon>
        <taxon>Fungi</taxon>
        <taxon>Dikarya</taxon>
        <taxon>Ascomycota</taxon>
        <taxon>Pezizomycotina</taxon>
        <taxon>Eurotiomycetes</taxon>
        <taxon>Eurotiomycetidae</taxon>
        <taxon>Eurotiales</taxon>
        <taxon>Aspergillaceae</taxon>
        <taxon>Aspergillus</taxon>
        <taxon>Aspergillus subgen. Circumdati</taxon>
    </lineage>
</organism>
<dbReference type="Proteomes" id="UP000324241">
    <property type="component" value="Unassembled WGS sequence"/>
</dbReference>
<proteinExistence type="predicted"/>
<sequence>MPSPQKARATRPRGSEEEFVLFLQGIPAHCRWQELKDLVRQTALHIRQAVVYDDNRGFPTGLGQIIVKNEDEAWRTYHRLSTHGWEGQSLVVTLARTSSPTRPIAGPTKSPTCMNYVAGYSTPPRVTTSLAVPTSPLSPEPTYQGPEYTAPMMSPMAVPLQPFLPIFTDPLCQPIPAMSHSPGLRPSFCDPNLAFAFFPAYPISPMAHPLHDTTINTMHMDSSSSATTNNSHPHHRPRKSISSYTRPMTRRTIFIQNLSASTTPTDLETFLQQSIGTNVTTSSIEQTEMPLDAETGCCKGFARVTFHQTEEAKRAVTMCNNAIFMGAKIRVKIDRSIHVRYSLAQGPTSLPESSPGIVAPESSGAEMKLSAAGARRESAPTQVDRCQPLVVNGSGIGRRVVAT</sequence>
<dbReference type="GO" id="GO:0003729">
    <property type="term" value="F:mRNA binding"/>
    <property type="evidence" value="ECO:0007669"/>
    <property type="project" value="TreeGrafter"/>
</dbReference>
<protein>
    <recommendedName>
        <fullName evidence="4">RRM domain-containing protein</fullName>
    </recommendedName>
</protein>
<reference evidence="5 6" key="1">
    <citation type="submission" date="2019-08" db="EMBL/GenBank/DDBJ databases">
        <title>The genome sequence of a newly discovered highly antifungal drug resistant Aspergillus species, Aspergillus tanneri NIH 1004.</title>
        <authorList>
            <person name="Mounaud S."/>
            <person name="Singh I."/>
            <person name="Joardar V."/>
            <person name="Pakala S."/>
            <person name="Pakala S."/>
            <person name="Venepally P."/>
            <person name="Chung J.K."/>
            <person name="Losada L."/>
            <person name="Nierman W.C."/>
        </authorList>
    </citation>
    <scope>NUCLEOTIDE SEQUENCE [LARGE SCALE GENOMIC DNA]</scope>
    <source>
        <strain evidence="5 6">NIH1004</strain>
    </source>
</reference>
<dbReference type="PANTHER" id="PTHR23003">
    <property type="entry name" value="RNA RECOGNITION MOTIF RRM DOMAIN CONTAINING PROTEIN"/>
    <property type="match status" value="1"/>
</dbReference>